<protein>
    <submittedName>
        <fullName evidence="3">Retrovirus-related Pol polyprotein from transposon TNT 1-94</fullName>
    </submittedName>
</protein>
<feature type="compositionally biased region" description="Basic and acidic residues" evidence="1">
    <location>
        <begin position="1"/>
        <end position="21"/>
    </location>
</feature>
<accession>A0A699SKM8</accession>
<organism evidence="3">
    <name type="scientific">Tanacetum cinerariifolium</name>
    <name type="common">Dalmatian daisy</name>
    <name type="synonym">Chrysanthemum cinerariifolium</name>
    <dbReference type="NCBI Taxonomy" id="118510"/>
    <lineage>
        <taxon>Eukaryota</taxon>
        <taxon>Viridiplantae</taxon>
        <taxon>Streptophyta</taxon>
        <taxon>Embryophyta</taxon>
        <taxon>Tracheophyta</taxon>
        <taxon>Spermatophyta</taxon>
        <taxon>Magnoliopsida</taxon>
        <taxon>eudicotyledons</taxon>
        <taxon>Gunneridae</taxon>
        <taxon>Pentapetalae</taxon>
        <taxon>asterids</taxon>
        <taxon>campanulids</taxon>
        <taxon>Asterales</taxon>
        <taxon>Asteraceae</taxon>
        <taxon>Asteroideae</taxon>
        <taxon>Anthemideae</taxon>
        <taxon>Anthemidinae</taxon>
        <taxon>Tanacetum</taxon>
    </lineage>
</organism>
<comment type="caution">
    <text evidence="3">The sequence shown here is derived from an EMBL/GenBank/DDBJ whole genome shotgun (WGS) entry which is preliminary data.</text>
</comment>
<evidence type="ECO:0000313" key="3">
    <source>
        <dbReference type="EMBL" id="GFC98100.1"/>
    </source>
</evidence>
<sequence>SDKTDNKKHNEKAKRDSKGKSPVDTPTAVWDLRAEFEEFSSKNTTRVNAVSAPVTAAGKSSFFDPFKYPDDPNMPELEDIFYSDDEEDVDPLGKFNEKADEGFLVGYSVNRKALGVFNSRTRIIQETLHTNFLENKPNVAGIRPKWLFDIDTLTVNSEQ</sequence>
<reference evidence="3" key="1">
    <citation type="journal article" date="2019" name="Sci. Rep.">
        <title>Draft genome of Tanacetum cinerariifolium, the natural source of mosquito coil.</title>
        <authorList>
            <person name="Yamashiro T."/>
            <person name="Shiraishi A."/>
            <person name="Satake H."/>
            <person name="Nakayama K."/>
        </authorList>
    </citation>
    <scope>NUCLEOTIDE SEQUENCE</scope>
</reference>
<dbReference type="EMBL" id="BKCJ011170062">
    <property type="protein sequence ID" value="GFC98100.1"/>
    <property type="molecule type" value="Genomic_DNA"/>
</dbReference>
<feature type="domain" description="Retroviral polymerase SH3-like" evidence="2">
    <location>
        <begin position="93"/>
        <end position="136"/>
    </location>
</feature>
<name>A0A699SKM8_TANCI</name>
<dbReference type="AlphaFoldDB" id="A0A699SKM8"/>
<evidence type="ECO:0000256" key="1">
    <source>
        <dbReference type="SAM" id="MobiDB-lite"/>
    </source>
</evidence>
<dbReference type="Pfam" id="PF25597">
    <property type="entry name" value="SH3_retrovirus"/>
    <property type="match status" value="1"/>
</dbReference>
<proteinExistence type="predicted"/>
<feature type="non-terminal residue" evidence="3">
    <location>
        <position position="1"/>
    </location>
</feature>
<evidence type="ECO:0000259" key="2">
    <source>
        <dbReference type="Pfam" id="PF25597"/>
    </source>
</evidence>
<dbReference type="InterPro" id="IPR057670">
    <property type="entry name" value="SH3_retrovirus"/>
</dbReference>
<gene>
    <name evidence="3" type="ORF">Tci_870070</name>
</gene>
<feature type="region of interest" description="Disordered" evidence="1">
    <location>
        <begin position="1"/>
        <end position="26"/>
    </location>
</feature>